<dbReference type="KEGG" id="hazt:108673860"/>
<evidence type="ECO:0000313" key="2">
    <source>
        <dbReference type="Proteomes" id="UP000694843"/>
    </source>
</evidence>
<protein>
    <submittedName>
        <fullName evidence="3">Uncharacterized protein LOC108673860</fullName>
    </submittedName>
</protein>
<evidence type="ECO:0000313" key="3">
    <source>
        <dbReference type="RefSeq" id="XP_018017228.1"/>
    </source>
</evidence>
<sequence>MKSVRLVLLIATFAYSGVDGYRPKSACGKALYYNLTSNSQVKAVKTCASDPLADAAVKAIASYGCAKYAFQEGPLKCEVGAAPFMKCLAGKLGYLKADGSIDNMKILAQYRRDATRDPACNAARYNFAENKCGTTIDNYAFLAKMACLAAAADQYLG</sequence>
<keyword evidence="1" id="KW-0732">Signal</keyword>
<reference evidence="3" key="1">
    <citation type="submission" date="2025-08" db="UniProtKB">
        <authorList>
            <consortium name="RefSeq"/>
        </authorList>
    </citation>
    <scope>IDENTIFICATION</scope>
    <source>
        <tissue evidence="3">Whole organism</tissue>
    </source>
</reference>
<proteinExistence type="predicted"/>
<name>A0A8B7NU21_HYAAZ</name>
<feature type="signal peptide" evidence="1">
    <location>
        <begin position="1"/>
        <end position="20"/>
    </location>
</feature>
<feature type="chain" id="PRO_5034208303" evidence="1">
    <location>
        <begin position="21"/>
        <end position="157"/>
    </location>
</feature>
<accession>A0A8B7NU21</accession>
<dbReference type="AlphaFoldDB" id="A0A8B7NU21"/>
<dbReference type="RefSeq" id="XP_018017228.1">
    <property type="nucleotide sequence ID" value="XM_018161739.2"/>
</dbReference>
<gene>
    <name evidence="3" type="primary">LOC108673860</name>
</gene>
<evidence type="ECO:0000256" key="1">
    <source>
        <dbReference type="SAM" id="SignalP"/>
    </source>
</evidence>
<dbReference type="GeneID" id="108673860"/>
<keyword evidence="2" id="KW-1185">Reference proteome</keyword>
<dbReference type="Proteomes" id="UP000694843">
    <property type="component" value="Unplaced"/>
</dbReference>
<organism evidence="2 3">
    <name type="scientific">Hyalella azteca</name>
    <name type="common">Amphipod</name>
    <dbReference type="NCBI Taxonomy" id="294128"/>
    <lineage>
        <taxon>Eukaryota</taxon>
        <taxon>Metazoa</taxon>
        <taxon>Ecdysozoa</taxon>
        <taxon>Arthropoda</taxon>
        <taxon>Crustacea</taxon>
        <taxon>Multicrustacea</taxon>
        <taxon>Malacostraca</taxon>
        <taxon>Eumalacostraca</taxon>
        <taxon>Peracarida</taxon>
        <taxon>Amphipoda</taxon>
        <taxon>Senticaudata</taxon>
        <taxon>Talitrida</taxon>
        <taxon>Talitroidea</taxon>
        <taxon>Hyalellidae</taxon>
        <taxon>Hyalella</taxon>
    </lineage>
</organism>